<evidence type="ECO:0000313" key="5">
    <source>
        <dbReference type="Proteomes" id="UP000799118"/>
    </source>
</evidence>
<name>A0A6A4HL51_9AGAR</name>
<keyword evidence="5" id="KW-1185">Reference proteome</keyword>
<evidence type="ECO:0000313" key="4">
    <source>
        <dbReference type="EMBL" id="KAE9398846.1"/>
    </source>
</evidence>
<gene>
    <name evidence="4" type="ORF">BT96DRAFT_965844</name>
</gene>
<accession>A0A6A4HL51</accession>
<proteinExistence type="predicted"/>
<dbReference type="InterPro" id="IPR050216">
    <property type="entry name" value="LRR_domain-containing"/>
</dbReference>
<reference evidence="4" key="1">
    <citation type="journal article" date="2019" name="Environ. Microbiol.">
        <title>Fungal ecological strategies reflected in gene transcription - a case study of two litter decomposers.</title>
        <authorList>
            <person name="Barbi F."/>
            <person name="Kohler A."/>
            <person name="Barry K."/>
            <person name="Baskaran P."/>
            <person name="Daum C."/>
            <person name="Fauchery L."/>
            <person name="Ihrmark K."/>
            <person name="Kuo A."/>
            <person name="LaButti K."/>
            <person name="Lipzen A."/>
            <person name="Morin E."/>
            <person name="Grigoriev I.V."/>
            <person name="Henrissat B."/>
            <person name="Lindahl B."/>
            <person name="Martin F."/>
        </authorList>
    </citation>
    <scope>NUCLEOTIDE SEQUENCE</scope>
    <source>
        <strain evidence="4">JB14</strain>
    </source>
</reference>
<dbReference type="PANTHER" id="PTHR48051:SF1">
    <property type="entry name" value="RAS SUPPRESSOR PROTEIN 1"/>
    <property type="match status" value="1"/>
</dbReference>
<dbReference type="Gene3D" id="3.80.10.10">
    <property type="entry name" value="Ribonuclease Inhibitor"/>
    <property type="match status" value="3"/>
</dbReference>
<dbReference type="InterPro" id="IPR003591">
    <property type="entry name" value="Leu-rich_rpt_typical-subtyp"/>
</dbReference>
<dbReference type="PANTHER" id="PTHR48051">
    <property type="match status" value="1"/>
</dbReference>
<evidence type="ECO:0000256" key="2">
    <source>
        <dbReference type="ARBA" id="ARBA00022737"/>
    </source>
</evidence>
<dbReference type="AlphaFoldDB" id="A0A6A4HL51"/>
<dbReference type="SUPFAM" id="SSF52047">
    <property type="entry name" value="RNI-like"/>
    <property type="match status" value="2"/>
</dbReference>
<evidence type="ECO:0000256" key="1">
    <source>
        <dbReference type="ARBA" id="ARBA00022614"/>
    </source>
</evidence>
<keyword evidence="1" id="KW-0433">Leucine-rich repeat</keyword>
<evidence type="ECO:0000256" key="3">
    <source>
        <dbReference type="SAM" id="MobiDB-lite"/>
    </source>
</evidence>
<feature type="region of interest" description="Disordered" evidence="3">
    <location>
        <begin position="459"/>
        <end position="484"/>
    </location>
</feature>
<feature type="compositionally biased region" description="Low complexity" evidence="3">
    <location>
        <begin position="472"/>
        <end position="481"/>
    </location>
</feature>
<feature type="compositionally biased region" description="Low complexity" evidence="3">
    <location>
        <begin position="507"/>
        <end position="523"/>
    </location>
</feature>
<feature type="region of interest" description="Disordered" evidence="3">
    <location>
        <begin position="1"/>
        <end position="53"/>
    </location>
</feature>
<dbReference type="SMART" id="SM00369">
    <property type="entry name" value="LRR_TYP"/>
    <property type="match status" value="5"/>
</dbReference>
<feature type="region of interest" description="Disordered" evidence="3">
    <location>
        <begin position="547"/>
        <end position="582"/>
    </location>
</feature>
<dbReference type="PROSITE" id="PS51450">
    <property type="entry name" value="LRR"/>
    <property type="match status" value="3"/>
</dbReference>
<feature type="compositionally biased region" description="Low complexity" evidence="3">
    <location>
        <begin position="7"/>
        <end position="20"/>
    </location>
</feature>
<protein>
    <submittedName>
        <fullName evidence="4">L domain-like protein</fullName>
    </submittedName>
</protein>
<dbReference type="Pfam" id="PF13855">
    <property type="entry name" value="LRR_8"/>
    <property type="match status" value="1"/>
</dbReference>
<keyword evidence="2" id="KW-0677">Repeat</keyword>
<dbReference type="GO" id="GO:0005737">
    <property type="term" value="C:cytoplasm"/>
    <property type="evidence" value="ECO:0007669"/>
    <property type="project" value="TreeGrafter"/>
</dbReference>
<feature type="region of interest" description="Disordered" evidence="3">
    <location>
        <begin position="157"/>
        <end position="178"/>
    </location>
</feature>
<dbReference type="OrthoDB" id="1517790at2759"/>
<dbReference type="InterPro" id="IPR032675">
    <property type="entry name" value="LRR_dom_sf"/>
</dbReference>
<feature type="compositionally biased region" description="Low complexity" evidence="3">
    <location>
        <begin position="568"/>
        <end position="581"/>
    </location>
</feature>
<sequence>MSRVPRAKTPTATPSKTPRTNVALTTPTPIRARTKSTPGRPTPKSAEPPVPSAAAAAASALSIKEAIALKRLEAKKAAQSSSRNDSLDNFGSMEDAIPTIGPQAEVEEDALGRWSVRETIERGRSSGVVNLSARSLPCIPSALFDLHLGITPDPLKSVPNEPVLPPSEAVPPRRGAKRDNPAWFEAQDLTTLKIWSNDIVEIQHEISLFGSLKVFDAHKNQITSLPKTFGDLTNLTTLDLSYNSLTSIPADIFSFPELAVLNISHNQLTSLPFNAPFSSGIKKQTNSSGGFFGPVVARSSVPLPRLINLDASHNNLTSEAIDLEIPASLVKLDLSSNPLGSSVGLVKKLSSLSSLRELRMERADIGDESFDSLTATSSSFPRLRILDLSETRVTPDTIKSVLQNLDRELSLNVTTEDPPEGVIRVIVGKKVIREAWEIEAERRAKARAAKLVHEDGIAWGEGLSSSPRRPAAGKAVGSSGAVEKESWEIEAEQGLLSEGAKRRARAQAAAAAATSSSASSTSTKPVPKAEVVKEAWEIEAEQGLLTEGGKRRARAAALAAEEEKKKAQSPQSSSSPTPTLANSQYYNRITNTLALPASAPPSKSSGLGHSRAFSFAPSSSSFSSNVSSPNDFAIPIPSAPFAEIAAQPFALTLRVLTLNNRRADRSFTLPASFGSVLLPNLEELDLEGCNFADTPNESRSSHPYPNPLLPLLSTLFPSLLILNLSYNTLTSASLTPSTLTSLILASPNRKGLKHLLLRGNRIDDLDGFASMAVEMFKGNRDVPGWKLDELDVRENDIGRLPAELGMLPLDVFLVDGNAFRVPPRRIWEREGTKGLLSWLRGRME</sequence>
<dbReference type="EMBL" id="ML769477">
    <property type="protein sequence ID" value="KAE9398846.1"/>
    <property type="molecule type" value="Genomic_DNA"/>
</dbReference>
<dbReference type="Proteomes" id="UP000799118">
    <property type="component" value="Unassembled WGS sequence"/>
</dbReference>
<organism evidence="4 5">
    <name type="scientific">Gymnopus androsaceus JB14</name>
    <dbReference type="NCBI Taxonomy" id="1447944"/>
    <lineage>
        <taxon>Eukaryota</taxon>
        <taxon>Fungi</taxon>
        <taxon>Dikarya</taxon>
        <taxon>Basidiomycota</taxon>
        <taxon>Agaricomycotina</taxon>
        <taxon>Agaricomycetes</taxon>
        <taxon>Agaricomycetidae</taxon>
        <taxon>Agaricales</taxon>
        <taxon>Marasmiineae</taxon>
        <taxon>Omphalotaceae</taxon>
        <taxon>Gymnopus</taxon>
    </lineage>
</organism>
<dbReference type="SMART" id="SM00364">
    <property type="entry name" value="LRR_BAC"/>
    <property type="match status" value="4"/>
</dbReference>
<feature type="region of interest" description="Disordered" evidence="3">
    <location>
        <begin position="507"/>
        <end position="527"/>
    </location>
</feature>
<dbReference type="InterPro" id="IPR001611">
    <property type="entry name" value="Leu-rich_rpt"/>
</dbReference>